<dbReference type="Pfam" id="PF00498">
    <property type="entry name" value="FHA"/>
    <property type="match status" value="1"/>
</dbReference>
<dbReference type="InterPro" id="IPR027417">
    <property type="entry name" value="P-loop_NTPase"/>
</dbReference>
<name>A0A812XF14_9DINO</name>
<dbReference type="GO" id="GO:0007018">
    <property type="term" value="P:microtubule-based movement"/>
    <property type="evidence" value="ECO:0007669"/>
    <property type="project" value="InterPro"/>
</dbReference>
<dbReference type="PROSITE" id="PS50067">
    <property type="entry name" value="KINESIN_MOTOR_2"/>
    <property type="match status" value="1"/>
</dbReference>
<dbReference type="OrthoDB" id="3176171at2759"/>
<feature type="domain" description="FHA" evidence="7">
    <location>
        <begin position="533"/>
        <end position="591"/>
    </location>
</feature>
<evidence type="ECO:0000256" key="5">
    <source>
        <dbReference type="PROSITE-ProRule" id="PRU00283"/>
    </source>
</evidence>
<dbReference type="Gene3D" id="3.40.850.10">
    <property type="entry name" value="Kinesin motor domain"/>
    <property type="match status" value="1"/>
</dbReference>
<evidence type="ECO:0000256" key="1">
    <source>
        <dbReference type="ARBA" id="ARBA00022741"/>
    </source>
</evidence>
<dbReference type="PRINTS" id="PR00380">
    <property type="entry name" value="KINESINHEAVY"/>
</dbReference>
<evidence type="ECO:0000256" key="3">
    <source>
        <dbReference type="ARBA" id="ARBA00023054"/>
    </source>
</evidence>
<sequence length="1270" mass="139336">MAEECSVAVGVRIRPFNDRERALNAQLCVEVDGPTTILQVPPEVAEAGKNKADCSASQEPKKFTFDASFWSHDGFEVDAKGYCYPGPGSRYADQQLVFDTFGRRILDSAWEGYHCCLFAYGRCPRLRRGSQTGAGKSYSMVGYGANKVCDWGLLLTLTMWLHRAGHRAHLVRRDFQENRRWLNPENFISELRRESLVESRLLNNKPEANTDANLTYEVMVQESQSMVEIYNEQVQELGIFIAGISRRAVDSYSSIEAVVEEGTENRMNATSSRVRASYSIQGFDGQLFEEAHTVLTIEFKQVSQAAGQQGQKLSLINLVDLAGSEKAGQTGASGDRLKEGCAINKSLSALGNVIEKLADKDRECESFGAAMGKAKANVPWLPFAGFLINESCKSRSHPDVPRSNYEETLSTLRYADRCAKRIKNTASINENPQDKLIRQLREENEKLRNMVGSGQSPKEGESEDMFHKQAEIAALEQALMEMQKSFAERLSEAQKAGAKKEKSSDTKLPHIANLNEDLLLTAKLKFAFKEGITRVGRGSQEDGDANQPEVALQVPGIHQEHALVENKAGAVTLTATDPEAAGTSFVNGTALQPGVPVSLSHGDRVAFGQCIFVFVEPSKGKVTELINSGQVSYAAARKELQQGEVTGPTEEELKASRQLAEELERKAREAEEAKEKAKAEADALMKQREAEPGPEQKRAATGTAGFRAQMETKQKQWEEEMQQRQAAEASEQAQAAEQELAKLQNEFEERQKKAEEAAQHKIEELEKKAKKAAAEEEGHRQHELAMQRLEEQLMMVMPLVKEATPPRDEDALRAHGGRKEWVAGRRTVFILRELLQRAEDEGVEAVQDLPNEEDPLWDPIEALLRGLGGGDFELGEVERLIGVAQVLLEGVLLQVENKVDARILSSEGQAAAASDPSHHRVNVSFVAAEVGTLKVEIIPIAKDGSLGIPDEEVVEDPEELLGACMKFLVAVPGATGLPEALAHDVRAEYTYFIDEKTLGPISCQRCSSLGEGGFGQNCNPEFNYSHTFTQDPVTSRFLEYLQSKLVFRVPATQFGRDSAAASAAEELARWAPSNADWAYEPRPFKRAKEKPPVPPAPAGMLSFFAREHEEVDPFGSRLQLPESAFQQDRHNAREIGTTSTGERRHRCGATAAGTVSVLSLAEPDGCLRKEESARKPLLRLRRRAQTGAKQLPSDCQIAHWQAAPKAPALPGEVSAGDGLGVRGAATDDVDQSPKAPDIQPCTQANVRLAAEEAVSPPPPEPAHVPSGSPS</sequence>
<gene>
    <name evidence="9" type="primary">kif1</name>
    <name evidence="9" type="ORF">SNEC2469_LOCUS20788</name>
</gene>
<evidence type="ECO:0000256" key="6">
    <source>
        <dbReference type="SAM" id="MobiDB-lite"/>
    </source>
</evidence>
<keyword evidence="1" id="KW-0547">Nucleotide-binding</keyword>
<evidence type="ECO:0000259" key="7">
    <source>
        <dbReference type="PROSITE" id="PS50006"/>
    </source>
</evidence>
<keyword evidence="3" id="KW-0175">Coiled coil</keyword>
<dbReference type="EMBL" id="CAJNJA010036474">
    <property type="protein sequence ID" value="CAE7720966.1"/>
    <property type="molecule type" value="Genomic_DNA"/>
</dbReference>
<protein>
    <submittedName>
        <fullName evidence="9">Kif1 protein</fullName>
    </submittedName>
</protein>
<dbReference type="PANTHER" id="PTHR47117">
    <property type="entry name" value="STAR-RELATED LIPID TRANSFER PROTEIN 9"/>
    <property type="match status" value="1"/>
</dbReference>
<dbReference type="GO" id="GO:0005524">
    <property type="term" value="F:ATP binding"/>
    <property type="evidence" value="ECO:0007669"/>
    <property type="project" value="UniProtKB-KW"/>
</dbReference>
<feature type="compositionally biased region" description="Low complexity" evidence="6">
    <location>
        <begin position="723"/>
        <end position="737"/>
    </location>
</feature>
<feature type="compositionally biased region" description="Basic and acidic residues" evidence="6">
    <location>
        <begin position="710"/>
        <end position="722"/>
    </location>
</feature>
<dbReference type="InterPro" id="IPR008984">
    <property type="entry name" value="SMAD_FHA_dom_sf"/>
</dbReference>
<evidence type="ECO:0000256" key="4">
    <source>
        <dbReference type="ARBA" id="ARBA00023175"/>
    </source>
</evidence>
<dbReference type="GO" id="GO:0008017">
    <property type="term" value="F:microtubule binding"/>
    <property type="evidence" value="ECO:0007669"/>
    <property type="project" value="InterPro"/>
</dbReference>
<comment type="similarity">
    <text evidence="5">Belongs to the TRAFAC class myosin-kinesin ATPase superfamily. Kinesin family.</text>
</comment>
<dbReference type="SUPFAM" id="SSF49879">
    <property type="entry name" value="SMAD/FHA domain"/>
    <property type="match status" value="1"/>
</dbReference>
<evidence type="ECO:0000259" key="8">
    <source>
        <dbReference type="PROSITE" id="PS50067"/>
    </source>
</evidence>
<dbReference type="InterPro" id="IPR036961">
    <property type="entry name" value="Kinesin_motor_dom_sf"/>
</dbReference>
<feature type="region of interest" description="Disordered" evidence="6">
    <location>
        <begin position="1209"/>
        <end position="1270"/>
    </location>
</feature>
<keyword evidence="4" id="KW-0505">Motor protein</keyword>
<dbReference type="Gene3D" id="2.60.200.20">
    <property type="match status" value="1"/>
</dbReference>
<accession>A0A812XF14</accession>
<proteinExistence type="inferred from homology"/>
<evidence type="ECO:0000256" key="2">
    <source>
        <dbReference type="ARBA" id="ARBA00022840"/>
    </source>
</evidence>
<dbReference type="Proteomes" id="UP000601435">
    <property type="component" value="Unassembled WGS sequence"/>
</dbReference>
<dbReference type="SUPFAM" id="SSF52540">
    <property type="entry name" value="P-loop containing nucleoside triphosphate hydrolases"/>
    <property type="match status" value="1"/>
</dbReference>
<dbReference type="PROSITE" id="PS50006">
    <property type="entry name" value="FHA_DOMAIN"/>
    <property type="match status" value="1"/>
</dbReference>
<evidence type="ECO:0000313" key="10">
    <source>
        <dbReference type="Proteomes" id="UP000601435"/>
    </source>
</evidence>
<feature type="domain" description="Kinesin motor" evidence="8">
    <location>
        <begin position="6"/>
        <end position="421"/>
    </location>
</feature>
<evidence type="ECO:0000313" key="9">
    <source>
        <dbReference type="EMBL" id="CAE7720966.1"/>
    </source>
</evidence>
<keyword evidence="10" id="KW-1185">Reference proteome</keyword>
<dbReference type="InterPro" id="IPR000253">
    <property type="entry name" value="FHA_dom"/>
</dbReference>
<organism evidence="9 10">
    <name type="scientific">Symbiodinium necroappetens</name>
    <dbReference type="NCBI Taxonomy" id="1628268"/>
    <lineage>
        <taxon>Eukaryota</taxon>
        <taxon>Sar</taxon>
        <taxon>Alveolata</taxon>
        <taxon>Dinophyceae</taxon>
        <taxon>Suessiales</taxon>
        <taxon>Symbiodiniaceae</taxon>
        <taxon>Symbiodinium</taxon>
    </lineage>
</organism>
<dbReference type="Pfam" id="PF00225">
    <property type="entry name" value="Kinesin"/>
    <property type="match status" value="1"/>
</dbReference>
<dbReference type="InterPro" id="IPR001752">
    <property type="entry name" value="Kinesin_motor_dom"/>
</dbReference>
<comment type="caution">
    <text evidence="5">Lacks conserved residue(s) required for the propagation of feature annotation.</text>
</comment>
<reference evidence="9" key="1">
    <citation type="submission" date="2021-02" db="EMBL/GenBank/DDBJ databases">
        <authorList>
            <person name="Dougan E. K."/>
            <person name="Rhodes N."/>
            <person name="Thang M."/>
            <person name="Chan C."/>
        </authorList>
    </citation>
    <scope>NUCLEOTIDE SEQUENCE</scope>
</reference>
<dbReference type="AlphaFoldDB" id="A0A812XF14"/>
<keyword evidence="2" id="KW-0067">ATP-binding</keyword>
<dbReference type="SMART" id="SM00129">
    <property type="entry name" value="KISc"/>
    <property type="match status" value="1"/>
</dbReference>
<feature type="compositionally biased region" description="Basic and acidic residues" evidence="6">
    <location>
        <begin position="662"/>
        <end position="698"/>
    </location>
</feature>
<dbReference type="GO" id="GO:0003777">
    <property type="term" value="F:microtubule motor activity"/>
    <property type="evidence" value="ECO:0007669"/>
    <property type="project" value="InterPro"/>
</dbReference>
<comment type="caution">
    <text evidence="9">The sequence shown here is derived from an EMBL/GenBank/DDBJ whole genome shotgun (WGS) entry which is preliminary data.</text>
</comment>
<feature type="region of interest" description="Disordered" evidence="6">
    <location>
        <begin position="662"/>
        <end position="737"/>
    </location>
</feature>